<gene>
    <name evidence="1" type="ORF">O181_085443</name>
</gene>
<dbReference type="PANTHER" id="PTHR37984">
    <property type="entry name" value="PROTEIN CBG26694"/>
    <property type="match status" value="1"/>
</dbReference>
<comment type="caution">
    <text evidence="1">The sequence shown here is derived from an EMBL/GenBank/DDBJ whole genome shotgun (WGS) entry which is preliminary data.</text>
</comment>
<dbReference type="GO" id="GO:0003676">
    <property type="term" value="F:nucleic acid binding"/>
    <property type="evidence" value="ECO:0007669"/>
    <property type="project" value="InterPro"/>
</dbReference>
<dbReference type="InterPro" id="IPR036397">
    <property type="entry name" value="RNaseH_sf"/>
</dbReference>
<evidence type="ECO:0008006" key="3">
    <source>
        <dbReference type="Google" id="ProtNLM"/>
    </source>
</evidence>
<dbReference type="Proteomes" id="UP000765509">
    <property type="component" value="Unassembled WGS sequence"/>
</dbReference>
<sequence length="152" mass="17318">MYLLTSLPSCGDKIYNSCLFTLYRCSRTPIVLPLHKNNMGMDTALLIWNIVISHTSQLKSISSDGDPKFTSKCWTNLLKILGTKLSFSTVSHPKTDELEERIICTIEEIISRFCSYFLELKDYYGFTCYWCTLITELELSYNSSIHASTGKG</sequence>
<dbReference type="InterPro" id="IPR050951">
    <property type="entry name" value="Retrovirus_Pol_polyprotein"/>
</dbReference>
<protein>
    <recommendedName>
        <fullName evidence="3">Integrase catalytic domain-containing protein</fullName>
    </recommendedName>
</protein>
<organism evidence="1 2">
    <name type="scientific">Austropuccinia psidii MF-1</name>
    <dbReference type="NCBI Taxonomy" id="1389203"/>
    <lineage>
        <taxon>Eukaryota</taxon>
        <taxon>Fungi</taxon>
        <taxon>Dikarya</taxon>
        <taxon>Basidiomycota</taxon>
        <taxon>Pucciniomycotina</taxon>
        <taxon>Pucciniomycetes</taxon>
        <taxon>Pucciniales</taxon>
        <taxon>Sphaerophragmiaceae</taxon>
        <taxon>Austropuccinia</taxon>
    </lineage>
</organism>
<dbReference type="AlphaFoldDB" id="A0A9Q3FXI4"/>
<dbReference type="Gene3D" id="3.30.420.10">
    <property type="entry name" value="Ribonuclease H-like superfamily/Ribonuclease H"/>
    <property type="match status" value="1"/>
</dbReference>
<dbReference type="OrthoDB" id="2273864at2759"/>
<reference evidence="1" key="1">
    <citation type="submission" date="2021-03" db="EMBL/GenBank/DDBJ databases">
        <title>Draft genome sequence of rust myrtle Austropuccinia psidii MF-1, a brazilian biotype.</title>
        <authorList>
            <person name="Quecine M.C."/>
            <person name="Pachon D.M.R."/>
            <person name="Bonatelli M.L."/>
            <person name="Correr F.H."/>
            <person name="Franceschini L.M."/>
            <person name="Leite T.F."/>
            <person name="Margarido G.R.A."/>
            <person name="Almeida C.A."/>
            <person name="Ferrarezi J.A."/>
            <person name="Labate C.A."/>
        </authorList>
    </citation>
    <scope>NUCLEOTIDE SEQUENCE</scope>
    <source>
        <strain evidence="1">MF-1</strain>
    </source>
</reference>
<dbReference type="InterPro" id="IPR012337">
    <property type="entry name" value="RNaseH-like_sf"/>
</dbReference>
<proteinExistence type="predicted"/>
<dbReference type="EMBL" id="AVOT02050687">
    <property type="protein sequence ID" value="MBW0545728.1"/>
    <property type="molecule type" value="Genomic_DNA"/>
</dbReference>
<evidence type="ECO:0000313" key="2">
    <source>
        <dbReference type="Proteomes" id="UP000765509"/>
    </source>
</evidence>
<evidence type="ECO:0000313" key="1">
    <source>
        <dbReference type="EMBL" id="MBW0545728.1"/>
    </source>
</evidence>
<dbReference type="PANTHER" id="PTHR37984:SF5">
    <property type="entry name" value="PROTEIN NYNRIN-LIKE"/>
    <property type="match status" value="1"/>
</dbReference>
<dbReference type="SUPFAM" id="SSF53098">
    <property type="entry name" value="Ribonuclease H-like"/>
    <property type="match status" value="1"/>
</dbReference>
<accession>A0A9Q3FXI4</accession>
<keyword evidence="2" id="KW-1185">Reference proteome</keyword>
<name>A0A9Q3FXI4_9BASI</name>